<evidence type="ECO:0000313" key="1">
    <source>
        <dbReference type="EMBL" id="GFH88082.1"/>
    </source>
</evidence>
<evidence type="ECO:0000313" key="2">
    <source>
        <dbReference type="Proteomes" id="UP000491181"/>
    </source>
</evidence>
<accession>A0A7J0A7H3</accession>
<dbReference type="EMBL" id="BLLS01000154">
    <property type="protein sequence ID" value="GFH88082.1"/>
    <property type="molecule type" value="Genomic_DNA"/>
</dbReference>
<gene>
    <name evidence="1" type="ORF">IMSAGC001_03517</name>
</gene>
<protein>
    <submittedName>
        <fullName evidence="1">Uncharacterized protein</fullName>
    </submittedName>
</protein>
<reference evidence="1 2" key="1">
    <citation type="journal article" date="2020" name="Microbiome">
        <title>Single-cell genomics of uncultured bacteria reveals dietary fiber responders in the mouse gut microbiota.</title>
        <authorList>
            <person name="Chijiiwa R."/>
            <person name="Hosokawa M."/>
            <person name="Kogawa M."/>
            <person name="Nishikawa Y."/>
            <person name="Ide K."/>
            <person name="Sakanashi C."/>
            <person name="Takahashi K."/>
            <person name="Takeyama H."/>
        </authorList>
    </citation>
    <scope>NUCLEOTIDE SEQUENCE [LARGE SCALE GENOMIC DNA]</scope>
    <source>
        <strain evidence="1">IMSAGC_001</strain>
    </source>
</reference>
<proteinExistence type="predicted"/>
<organism evidence="1 2">
    <name type="scientific">Bacteroides acidifaciens</name>
    <dbReference type="NCBI Taxonomy" id="85831"/>
    <lineage>
        <taxon>Bacteria</taxon>
        <taxon>Pseudomonadati</taxon>
        <taxon>Bacteroidota</taxon>
        <taxon>Bacteroidia</taxon>
        <taxon>Bacteroidales</taxon>
        <taxon>Bacteroidaceae</taxon>
        <taxon>Bacteroides</taxon>
    </lineage>
</organism>
<dbReference type="AlphaFoldDB" id="A0A7J0A7H3"/>
<dbReference type="Proteomes" id="UP000491181">
    <property type="component" value="Unassembled WGS sequence"/>
</dbReference>
<name>A0A7J0A7H3_9BACE</name>
<sequence length="77" mass="9417">MGYLVKNDCCVSLYPAENKYRHRHFLRCDIFQRKDLYRTDVTYIYEETGKKMQTSMYPLQFCNLNYQVEYRPKTIGK</sequence>
<comment type="caution">
    <text evidence="1">The sequence shown here is derived from an EMBL/GenBank/DDBJ whole genome shotgun (WGS) entry which is preliminary data.</text>
</comment>